<dbReference type="AlphaFoldDB" id="A0A9D2BGB8"/>
<dbReference type="SUPFAM" id="SSF51735">
    <property type="entry name" value="NAD(P)-binding Rossmann-fold domains"/>
    <property type="match status" value="1"/>
</dbReference>
<comment type="similarity">
    <text evidence="1">Belongs to the short-chain dehydrogenases/reductases (SDR) family.</text>
</comment>
<proteinExistence type="inferred from homology"/>
<evidence type="ECO:0000256" key="2">
    <source>
        <dbReference type="ARBA" id="ARBA00023002"/>
    </source>
</evidence>
<protein>
    <submittedName>
        <fullName evidence="3">SDR family NAD(P)-dependent oxidoreductase</fullName>
    </submittedName>
</protein>
<evidence type="ECO:0000313" key="4">
    <source>
        <dbReference type="Proteomes" id="UP000886740"/>
    </source>
</evidence>
<dbReference type="Pfam" id="PF00106">
    <property type="entry name" value="adh_short"/>
    <property type="match status" value="1"/>
</dbReference>
<dbReference type="Proteomes" id="UP000886740">
    <property type="component" value="Unassembled WGS sequence"/>
</dbReference>
<organism evidence="3 4">
    <name type="scientific">Candidatus Parabacteroides intestinipullorum</name>
    <dbReference type="NCBI Taxonomy" id="2838723"/>
    <lineage>
        <taxon>Bacteria</taxon>
        <taxon>Pseudomonadati</taxon>
        <taxon>Bacteroidota</taxon>
        <taxon>Bacteroidia</taxon>
        <taxon>Bacteroidales</taxon>
        <taxon>Tannerellaceae</taxon>
        <taxon>Parabacteroides</taxon>
    </lineage>
</organism>
<evidence type="ECO:0000313" key="3">
    <source>
        <dbReference type="EMBL" id="HIX74427.1"/>
    </source>
</evidence>
<dbReference type="EMBL" id="DXEL01000040">
    <property type="protein sequence ID" value="HIX74427.1"/>
    <property type="molecule type" value="Genomic_DNA"/>
</dbReference>
<comment type="caution">
    <text evidence="3">The sequence shown here is derived from an EMBL/GenBank/DDBJ whole genome shotgun (WGS) entry which is preliminary data.</text>
</comment>
<reference evidence="3" key="1">
    <citation type="journal article" date="2021" name="PeerJ">
        <title>Extensive microbial diversity within the chicken gut microbiome revealed by metagenomics and culture.</title>
        <authorList>
            <person name="Gilroy R."/>
            <person name="Ravi A."/>
            <person name="Getino M."/>
            <person name="Pursley I."/>
            <person name="Horton D.L."/>
            <person name="Alikhan N.F."/>
            <person name="Baker D."/>
            <person name="Gharbi K."/>
            <person name="Hall N."/>
            <person name="Watson M."/>
            <person name="Adriaenssens E.M."/>
            <person name="Foster-Nyarko E."/>
            <person name="Jarju S."/>
            <person name="Secka A."/>
            <person name="Antonio M."/>
            <person name="Oren A."/>
            <person name="Chaudhuri R.R."/>
            <person name="La Ragione R."/>
            <person name="Hildebrand F."/>
            <person name="Pallen M.J."/>
        </authorList>
    </citation>
    <scope>NUCLEOTIDE SEQUENCE</scope>
    <source>
        <strain evidence="3">ChiGjej6B6-14162</strain>
    </source>
</reference>
<reference evidence="3" key="2">
    <citation type="submission" date="2021-04" db="EMBL/GenBank/DDBJ databases">
        <authorList>
            <person name="Gilroy R."/>
        </authorList>
    </citation>
    <scope>NUCLEOTIDE SEQUENCE</scope>
    <source>
        <strain evidence="3">ChiGjej6B6-14162</strain>
    </source>
</reference>
<dbReference type="PANTHER" id="PTHR44196">
    <property type="entry name" value="DEHYDROGENASE/REDUCTASE SDR FAMILY MEMBER 7B"/>
    <property type="match status" value="1"/>
</dbReference>
<accession>A0A9D2BGB8</accession>
<dbReference type="GO" id="GO:0016020">
    <property type="term" value="C:membrane"/>
    <property type="evidence" value="ECO:0007669"/>
    <property type="project" value="TreeGrafter"/>
</dbReference>
<sequence>MSKKIVLIGATSGIGREIALIYLGLGFSLGLAGRREERLQELKSQYPGQVEIEPIDVTADDAPERLGHLVQKLGGMDEFLLCSGVGHQNRRLDEAIEMATIATNTAGFTRVLLAAYHYFREKGHGHISVISSIAGTKGLGAAPAYSATKGFQNLYIDALAQLARMEKLDIHFTDIRPGFVRTDLLADGRRYPMLMSAPYAARRIVRAIERRERVAIIDWRYAILVFFWRLIPRFIWERLPISNDKKQKIQQ</sequence>
<name>A0A9D2BGB8_9BACT</name>
<keyword evidence="2" id="KW-0560">Oxidoreductase</keyword>
<dbReference type="PANTHER" id="PTHR44196:SF3">
    <property type="entry name" value="SHORT CHAIN DEHYDROGENASE FAMILY PROTEIN"/>
    <property type="match status" value="1"/>
</dbReference>
<dbReference type="InterPro" id="IPR002347">
    <property type="entry name" value="SDR_fam"/>
</dbReference>
<dbReference type="PRINTS" id="PR00081">
    <property type="entry name" value="GDHRDH"/>
</dbReference>
<dbReference type="InterPro" id="IPR036291">
    <property type="entry name" value="NAD(P)-bd_dom_sf"/>
</dbReference>
<gene>
    <name evidence="3" type="ORF">H9977_05280</name>
</gene>
<dbReference type="GO" id="GO:0016491">
    <property type="term" value="F:oxidoreductase activity"/>
    <property type="evidence" value="ECO:0007669"/>
    <property type="project" value="UniProtKB-KW"/>
</dbReference>
<evidence type="ECO:0000256" key="1">
    <source>
        <dbReference type="ARBA" id="ARBA00006484"/>
    </source>
</evidence>
<dbReference type="Gene3D" id="3.40.50.720">
    <property type="entry name" value="NAD(P)-binding Rossmann-like Domain"/>
    <property type="match status" value="1"/>
</dbReference>